<dbReference type="InterPro" id="IPR036390">
    <property type="entry name" value="WH_DNA-bd_sf"/>
</dbReference>
<organism evidence="1 2">
    <name type="scientific">Photobacterium iliopiscarium</name>
    <dbReference type="NCBI Taxonomy" id="56192"/>
    <lineage>
        <taxon>Bacteria</taxon>
        <taxon>Pseudomonadati</taxon>
        <taxon>Pseudomonadota</taxon>
        <taxon>Gammaproteobacteria</taxon>
        <taxon>Vibrionales</taxon>
        <taxon>Vibrionaceae</taxon>
        <taxon>Photobacterium</taxon>
    </lineage>
</organism>
<proteinExistence type="predicted"/>
<protein>
    <recommendedName>
        <fullName evidence="3">MarR family transcriptional regulator</fullName>
    </recommendedName>
</protein>
<evidence type="ECO:0008006" key="3">
    <source>
        <dbReference type="Google" id="ProtNLM"/>
    </source>
</evidence>
<accession>A0ABX5GVN9</accession>
<name>A0ABX5GVN9_9GAMM</name>
<reference evidence="1 2" key="1">
    <citation type="submission" date="2018-03" db="EMBL/GenBank/DDBJ databases">
        <title>Whole genome sequencing of Histamine producing bacteria.</title>
        <authorList>
            <person name="Butler K."/>
        </authorList>
    </citation>
    <scope>NUCLEOTIDE SEQUENCE [LARGE SCALE GENOMIC DNA]</scope>
    <source>
        <strain evidence="1 2">ATCC 51761</strain>
    </source>
</reference>
<evidence type="ECO:0000313" key="1">
    <source>
        <dbReference type="EMBL" id="PSW98935.1"/>
    </source>
</evidence>
<sequence length="443" mass="51822">MQKMKYLMGIIYHIVLKIFIIDYEAMKIFVDVIIAPLNNLSDEFFKFKIAAYPGRIYLGDIDPQKIEQIRLDFYELYQSKTITDVHAQAQGSIKKLIEKRTQFFCKKTPDEFFDTTKVTLDEYYKALFDITSCVPRNVGWVLWYANQQSIAKDKKITLADLAIAAEKHFIDTIKPYFSQNQFMREPFDMKLEKYHLHQLLEQFIDSAKINKREILVSDSKVFAKDKTKPPTSHFYINKKLEDILKPLEMQFFITKYNEQKDQDSSELMSFFSLNYGLCVSEDLNYGRGADRKYVIQRRFNNTKKLQGYLSSAKHIACNNPQCKATHDYEILSMIEMFDMLCPKCKTGICSVEHVKVDIKLADEQILLPEFDMQFINSLKVDSPQYPSGLAQELDCTYQKVGKRAAKLKDMGFLQAEEMTRDKTLGKRNYYSLTDDAIETYFVE</sequence>
<dbReference type="RefSeq" id="WP_045037439.1">
    <property type="nucleotide sequence ID" value="NZ_JZSR01000021.1"/>
</dbReference>
<dbReference type="Proteomes" id="UP000241190">
    <property type="component" value="Unassembled WGS sequence"/>
</dbReference>
<gene>
    <name evidence="1" type="ORF">C9J52_04475</name>
</gene>
<evidence type="ECO:0000313" key="2">
    <source>
        <dbReference type="Proteomes" id="UP000241190"/>
    </source>
</evidence>
<comment type="caution">
    <text evidence="1">The sequence shown here is derived from an EMBL/GenBank/DDBJ whole genome shotgun (WGS) entry which is preliminary data.</text>
</comment>
<dbReference type="SUPFAM" id="SSF46785">
    <property type="entry name" value="Winged helix' DNA-binding domain"/>
    <property type="match status" value="1"/>
</dbReference>
<keyword evidence="2" id="KW-1185">Reference proteome</keyword>
<dbReference type="EMBL" id="PYOP01000005">
    <property type="protein sequence ID" value="PSW98935.1"/>
    <property type="molecule type" value="Genomic_DNA"/>
</dbReference>